<evidence type="ECO:0000313" key="3">
    <source>
        <dbReference type="EMBL" id="EJC79899.1"/>
    </source>
</evidence>
<accession>J0KQT7</accession>
<dbReference type="AlphaFoldDB" id="J0KQT7"/>
<feature type="signal peptide" evidence="1">
    <location>
        <begin position="1"/>
        <end position="21"/>
    </location>
</feature>
<dbReference type="Gene3D" id="1.10.890.40">
    <property type="match status" value="1"/>
</dbReference>
<keyword evidence="1" id="KW-0732">Signal</keyword>
<protein>
    <recommendedName>
        <fullName evidence="2">Rap1a immunity protein domain-containing protein</fullName>
    </recommendedName>
</protein>
<organism evidence="3 4">
    <name type="scientific">Rhizobium leguminosarum bv. trifolii WSM2297</name>
    <dbReference type="NCBI Taxonomy" id="754762"/>
    <lineage>
        <taxon>Bacteria</taxon>
        <taxon>Pseudomonadati</taxon>
        <taxon>Pseudomonadota</taxon>
        <taxon>Alphaproteobacteria</taxon>
        <taxon>Hyphomicrobiales</taxon>
        <taxon>Rhizobiaceae</taxon>
        <taxon>Rhizobium/Agrobacterium group</taxon>
        <taxon>Rhizobium</taxon>
    </lineage>
</organism>
<dbReference type="EMBL" id="JH719395">
    <property type="protein sequence ID" value="EJC79899.1"/>
    <property type="molecule type" value="Genomic_DNA"/>
</dbReference>
<proteinExistence type="predicted"/>
<gene>
    <name evidence="3" type="ORF">Rleg4DRAFT_1504</name>
</gene>
<name>J0KQT7_RHILT</name>
<feature type="domain" description="Rap1a immunity protein" evidence="2">
    <location>
        <begin position="34"/>
        <end position="109"/>
    </location>
</feature>
<dbReference type="Proteomes" id="UP000005732">
    <property type="component" value="Unassembled WGS sequence"/>
</dbReference>
<sequence>MRRLLFLVVTGLALCVGKVQAQQEMHPSALYLLGLCEGKEDVALAYIIGWTDRQQHDADSGDICFPNGMRPQWARDILCEYMTAHAKNLTLNMDADKAMWSAMHETWPCNK</sequence>
<evidence type="ECO:0000256" key="1">
    <source>
        <dbReference type="SAM" id="SignalP"/>
    </source>
</evidence>
<evidence type="ECO:0000259" key="2">
    <source>
        <dbReference type="Pfam" id="PF18602"/>
    </source>
</evidence>
<dbReference type="InterPro" id="IPR041238">
    <property type="entry name" value="Rap1a"/>
</dbReference>
<dbReference type="HOGENOM" id="CLU_2156324_0_0_5"/>
<dbReference type="OrthoDB" id="9873972at2"/>
<evidence type="ECO:0000313" key="4">
    <source>
        <dbReference type="Proteomes" id="UP000005732"/>
    </source>
</evidence>
<feature type="chain" id="PRO_5003735078" description="Rap1a immunity protein domain-containing protein" evidence="1">
    <location>
        <begin position="22"/>
        <end position="111"/>
    </location>
</feature>
<reference evidence="3 4" key="1">
    <citation type="submission" date="2012-02" db="EMBL/GenBank/DDBJ databases">
        <title>Improved High-Quality Draft Sequence of Rhizobium leguminosarum bv. trifolii WSM2297.</title>
        <authorList>
            <consortium name="US DOE Joint Genome Institute"/>
            <person name="Lucas S."/>
            <person name="Han J."/>
            <person name="Lapidus A."/>
            <person name="Cheng J.-F."/>
            <person name="Goodwin L."/>
            <person name="Pitluck S."/>
            <person name="Peters L."/>
            <person name="Ovchinnikova G."/>
            <person name="Zhang X."/>
            <person name="Detter J.C."/>
            <person name="Han C."/>
            <person name="Tapia R."/>
            <person name="Land M."/>
            <person name="Hauser L."/>
            <person name="Kyrpides N."/>
            <person name="Ivanova N."/>
            <person name="Pagani I."/>
            <person name="Brau L."/>
            <person name="Yates R."/>
            <person name="O'Hara G."/>
            <person name="Rui T."/>
            <person name="Howieson J."/>
            <person name="Reeve W."/>
            <person name="Woyke T."/>
        </authorList>
    </citation>
    <scope>NUCLEOTIDE SEQUENCE [LARGE SCALE GENOMIC DNA]</scope>
    <source>
        <strain evidence="3 4">WSM2297</strain>
    </source>
</reference>
<dbReference type="Pfam" id="PF18602">
    <property type="entry name" value="Rap1a"/>
    <property type="match status" value="1"/>
</dbReference>